<dbReference type="EMBL" id="PJQL01001067">
    <property type="protein sequence ID" value="RCH90793.1"/>
    <property type="molecule type" value="Genomic_DNA"/>
</dbReference>
<dbReference type="STRING" id="86630.A0A367JLI3"/>
<dbReference type="AlphaFoldDB" id="A0A367JLI3"/>
<accession>A0A367JLI3</accession>
<organism evidence="1 2">
    <name type="scientific">Rhizopus azygosporus</name>
    <name type="common">Rhizopus microsporus var. azygosporus</name>
    <dbReference type="NCBI Taxonomy" id="86630"/>
    <lineage>
        <taxon>Eukaryota</taxon>
        <taxon>Fungi</taxon>
        <taxon>Fungi incertae sedis</taxon>
        <taxon>Mucoromycota</taxon>
        <taxon>Mucoromycotina</taxon>
        <taxon>Mucoromycetes</taxon>
        <taxon>Mucorales</taxon>
        <taxon>Mucorineae</taxon>
        <taxon>Rhizopodaceae</taxon>
        <taxon>Rhizopus</taxon>
    </lineage>
</organism>
<name>A0A367JLI3_RHIAZ</name>
<dbReference type="OrthoDB" id="298939at2759"/>
<protein>
    <recommendedName>
        <fullName evidence="3">Arrestin C-terminal-like domain-containing protein</fullName>
    </recommendedName>
</protein>
<proteinExistence type="predicted"/>
<evidence type="ECO:0000313" key="2">
    <source>
        <dbReference type="Proteomes" id="UP000252139"/>
    </source>
</evidence>
<sequence>MSLVRQYKHWTLLLYHALRAPTIQIYMKSPSVVAGQDISGTVVIQHYQSTVFGVTVNVIGKEVNKQSHVFLKDTILQLDSIDMEHKLTLSFNYRLSDLLSGTYAHKKGSIQYYIQCELWYTRLGSIERVRVKKRFELYSNMSHYMDMDKPISFSSSHPDVSIDFYMPRTVWITDNTPIYMHLTIQNNALGHSIDEVKLRLVKRFKQHKEIIATSSSLGWWQPLEPEQQDAILMTIRPPANEFTILQQGNMNVSFEVQAFTRSHRLKKDIMLANIPVILVHPMSSTTFSLPILLQVPQIAFPPSIRYYPHKSLLGKMKKSISSWIHKSPSISSYASTATTSTVQNVASFATEKVEIP</sequence>
<comment type="caution">
    <text evidence="1">The sequence shown here is derived from an EMBL/GenBank/DDBJ whole genome shotgun (WGS) entry which is preliminary data.</text>
</comment>
<dbReference type="Proteomes" id="UP000252139">
    <property type="component" value="Unassembled WGS sequence"/>
</dbReference>
<evidence type="ECO:0008006" key="3">
    <source>
        <dbReference type="Google" id="ProtNLM"/>
    </source>
</evidence>
<keyword evidence="2" id="KW-1185">Reference proteome</keyword>
<gene>
    <name evidence="1" type="ORF">CU097_012116</name>
</gene>
<evidence type="ECO:0000313" key="1">
    <source>
        <dbReference type="EMBL" id="RCH90793.1"/>
    </source>
</evidence>
<reference evidence="1 2" key="1">
    <citation type="journal article" date="2018" name="G3 (Bethesda)">
        <title>Phylogenetic and Phylogenomic Definition of Rhizopus Species.</title>
        <authorList>
            <person name="Gryganskyi A.P."/>
            <person name="Golan J."/>
            <person name="Dolatabadi S."/>
            <person name="Mondo S."/>
            <person name="Robb S."/>
            <person name="Idnurm A."/>
            <person name="Muszewska A."/>
            <person name="Steczkiewicz K."/>
            <person name="Masonjones S."/>
            <person name="Liao H.L."/>
            <person name="Gajdeczka M.T."/>
            <person name="Anike F."/>
            <person name="Vuek A."/>
            <person name="Anishchenko I.M."/>
            <person name="Voigt K."/>
            <person name="de Hoog G.S."/>
            <person name="Smith M.E."/>
            <person name="Heitman J."/>
            <person name="Vilgalys R."/>
            <person name="Stajich J.E."/>
        </authorList>
    </citation>
    <scope>NUCLEOTIDE SEQUENCE [LARGE SCALE GENOMIC DNA]</scope>
    <source>
        <strain evidence="1 2">CBS 357.93</strain>
    </source>
</reference>